<proteinExistence type="predicted"/>
<sequence length="195" mass="21518">MAIAIHPDDVLVIQLEASEPTEFTIRLSRYGDREYATDEFVDSMEAQDETIVMHGTPGGRNSNNFCCVIAVQDLAGDGKVDAVGNSVIANSSKALTVVSAQTTFRHADLEATTLGQVRKALYSHADLLDRHLRDYDSLYGRFKLRLFPDASHIPTNERLLLTPDPGLIALYSNYARYLLISCSRPGYKALPATLQ</sequence>
<dbReference type="Pfam" id="PF22124">
    <property type="entry name" value="Glyco_hydro_95_cat"/>
    <property type="match status" value="1"/>
</dbReference>
<name>A0A8A3P602_9HELO</name>
<dbReference type="OrthoDB" id="2848340at2759"/>
<dbReference type="GO" id="GO:0004560">
    <property type="term" value="F:alpha-L-fucosidase activity"/>
    <property type="evidence" value="ECO:0007669"/>
    <property type="project" value="TreeGrafter"/>
</dbReference>
<reference evidence="3" key="1">
    <citation type="submission" date="2020-10" db="EMBL/GenBank/DDBJ databases">
        <title>Genome Sequence of Monilinia vaccinii-corymbosi Sheds Light on Mummy Berry Disease Infection of Blueberry and Mating Type.</title>
        <authorList>
            <person name="Yow A.G."/>
            <person name="Zhang Y."/>
            <person name="Bansal K."/>
            <person name="Eacker S.M."/>
            <person name="Sullivan S."/>
            <person name="Liachko I."/>
            <person name="Cubeta M.A."/>
            <person name="Rollins J.A."/>
            <person name="Ashrafi H."/>
        </authorList>
    </citation>
    <scope>NUCLEOTIDE SEQUENCE</scope>
    <source>
        <strain evidence="3">RL-1</strain>
    </source>
</reference>
<dbReference type="InterPro" id="IPR027414">
    <property type="entry name" value="GH95_N_dom"/>
</dbReference>
<accession>A0A8A3P602</accession>
<dbReference type="InterPro" id="IPR054363">
    <property type="entry name" value="GH95_cat"/>
</dbReference>
<dbReference type="EMBL" id="CP063406">
    <property type="protein sequence ID" value="QSZ31894.1"/>
    <property type="molecule type" value="Genomic_DNA"/>
</dbReference>
<evidence type="ECO:0000259" key="1">
    <source>
        <dbReference type="Pfam" id="PF14498"/>
    </source>
</evidence>
<gene>
    <name evidence="3" type="ORF">DSL72_001463</name>
</gene>
<keyword evidence="4" id="KW-1185">Reference proteome</keyword>
<dbReference type="Pfam" id="PF14498">
    <property type="entry name" value="Glyco_hyd_65N_2"/>
    <property type="match status" value="1"/>
</dbReference>
<dbReference type="Gene3D" id="2.70.98.50">
    <property type="entry name" value="putative glycoside hydrolase family protein from bacillus halodurans"/>
    <property type="match status" value="1"/>
</dbReference>
<feature type="domain" description="Glycosyl hydrolase family 95 catalytic" evidence="2">
    <location>
        <begin position="125"/>
        <end position="195"/>
    </location>
</feature>
<organism evidence="3 4">
    <name type="scientific">Monilinia vaccinii-corymbosi</name>
    <dbReference type="NCBI Taxonomy" id="61207"/>
    <lineage>
        <taxon>Eukaryota</taxon>
        <taxon>Fungi</taxon>
        <taxon>Dikarya</taxon>
        <taxon>Ascomycota</taxon>
        <taxon>Pezizomycotina</taxon>
        <taxon>Leotiomycetes</taxon>
        <taxon>Helotiales</taxon>
        <taxon>Sclerotiniaceae</taxon>
        <taxon>Monilinia</taxon>
    </lineage>
</organism>
<evidence type="ECO:0000313" key="3">
    <source>
        <dbReference type="EMBL" id="QSZ31894.1"/>
    </source>
</evidence>
<dbReference type="AlphaFoldDB" id="A0A8A3P602"/>
<feature type="domain" description="Glycosyl hydrolase family 95 N-terminal" evidence="1">
    <location>
        <begin position="4"/>
        <end position="105"/>
    </location>
</feature>
<evidence type="ECO:0000259" key="2">
    <source>
        <dbReference type="Pfam" id="PF22124"/>
    </source>
</evidence>
<protein>
    <submittedName>
        <fullName evidence="3">Uncharacterized protein</fullName>
    </submittedName>
</protein>
<dbReference type="Proteomes" id="UP000672032">
    <property type="component" value="Chromosome 2"/>
</dbReference>
<dbReference type="PANTHER" id="PTHR31084">
    <property type="entry name" value="ALPHA-L-FUCOSIDASE 2"/>
    <property type="match status" value="1"/>
</dbReference>
<evidence type="ECO:0000313" key="4">
    <source>
        <dbReference type="Proteomes" id="UP000672032"/>
    </source>
</evidence>
<dbReference type="PANTHER" id="PTHR31084:SF18">
    <property type="entry name" value="GLYCOSYL HYDROLASE FAMILY 95 N-TERMINAL DOMAIN-CONTAINING PROTEIN"/>
    <property type="match status" value="1"/>
</dbReference>